<dbReference type="GO" id="GO:0005886">
    <property type="term" value="C:plasma membrane"/>
    <property type="evidence" value="ECO:0007669"/>
    <property type="project" value="UniProtKB-SubCell"/>
</dbReference>
<keyword evidence="7" id="KW-0449">Lipoprotein</keyword>
<dbReference type="Pfam" id="PF00957">
    <property type="entry name" value="Synaptobrevin"/>
    <property type="match status" value="1"/>
</dbReference>
<dbReference type="InterPro" id="IPR042855">
    <property type="entry name" value="V_SNARE_CC"/>
</dbReference>
<dbReference type="PRINTS" id="PR00219">
    <property type="entry name" value="SYNAPTOBREVN"/>
</dbReference>
<feature type="domain" description="V-SNARE coiled-coil homology" evidence="11">
    <location>
        <begin position="139"/>
        <end position="199"/>
    </location>
</feature>
<dbReference type="CDD" id="cd14824">
    <property type="entry name" value="Longin"/>
    <property type="match status" value="1"/>
</dbReference>
<keyword evidence="8" id="KW-0636">Prenylation</keyword>
<evidence type="ECO:0000259" key="11">
    <source>
        <dbReference type="PROSITE" id="PS50892"/>
    </source>
</evidence>
<evidence type="ECO:0000256" key="5">
    <source>
        <dbReference type="ARBA" id="ARBA00023136"/>
    </source>
</evidence>
<protein>
    <recommendedName>
        <fullName evidence="13">V-SNARE coiled-coil homology domain-containing protein</fullName>
    </recommendedName>
</protein>
<evidence type="ECO:0000256" key="7">
    <source>
        <dbReference type="ARBA" id="ARBA00023288"/>
    </source>
</evidence>
<evidence type="ECO:0000256" key="2">
    <source>
        <dbReference type="ARBA" id="ARBA00008025"/>
    </source>
</evidence>
<evidence type="ECO:0000259" key="10">
    <source>
        <dbReference type="PROSITE" id="PS50859"/>
    </source>
</evidence>
<dbReference type="SMART" id="SM01270">
    <property type="entry name" value="Longin"/>
    <property type="match status" value="1"/>
</dbReference>
<dbReference type="InterPro" id="IPR001388">
    <property type="entry name" value="Synaptobrevin-like"/>
</dbReference>
<keyword evidence="4" id="KW-0488">Methylation</keyword>
<dbReference type="InterPro" id="IPR045848">
    <property type="entry name" value="R-SNARE_YKT6"/>
</dbReference>
<dbReference type="GO" id="GO:0006888">
    <property type="term" value="P:endoplasmic reticulum to Golgi vesicle-mediated transport"/>
    <property type="evidence" value="ECO:0007669"/>
    <property type="project" value="TreeGrafter"/>
</dbReference>
<evidence type="ECO:0000256" key="4">
    <source>
        <dbReference type="ARBA" id="ARBA00022481"/>
    </source>
</evidence>
<dbReference type="GO" id="GO:0005484">
    <property type="term" value="F:SNAP receptor activity"/>
    <property type="evidence" value="ECO:0007669"/>
    <property type="project" value="TreeGrafter"/>
</dbReference>
<evidence type="ECO:0000256" key="8">
    <source>
        <dbReference type="ARBA" id="ARBA00023289"/>
    </source>
</evidence>
<keyword evidence="3" id="KW-1003">Cell membrane</keyword>
<sequence length="199" mass="22698">MRLLHMSVLRVIDEGIPPLMLAEASELSHFNFFQRGTIREMMTFFAKNIVERTPPGQRQTVQHEEYNVHVYVRSDGLAGAITADMEYPPRVAFVLLTDLLEQFTATVAGWQAAEGPEEVSFPQLQEAIIRFQDPAEADSIVKIQKQIDETKDVLHNTIDNLLARGEKLDRLVERSDELSMQSKMFYRQARKTNSCCVIA</sequence>
<evidence type="ECO:0000256" key="1">
    <source>
        <dbReference type="ARBA" id="ARBA00004342"/>
    </source>
</evidence>
<dbReference type="Pfam" id="PF13774">
    <property type="entry name" value="Longin"/>
    <property type="match status" value="1"/>
</dbReference>
<dbReference type="Gene3D" id="3.30.450.50">
    <property type="entry name" value="Longin domain"/>
    <property type="match status" value="1"/>
</dbReference>
<dbReference type="AlphaFoldDB" id="A0A7R9UAI4"/>
<dbReference type="PANTHER" id="PTHR45806">
    <property type="entry name" value="SYNAPTOBREVIN HOMOLOG YKT6"/>
    <property type="match status" value="1"/>
</dbReference>
<gene>
    <name evidence="12" type="ORF">PPYR1160_LOCUS9640</name>
</gene>
<dbReference type="SUPFAM" id="SSF58038">
    <property type="entry name" value="SNARE fusion complex"/>
    <property type="match status" value="1"/>
</dbReference>
<keyword evidence="6" id="KW-0564">Palmitate</keyword>
<keyword evidence="5" id="KW-0472">Membrane</keyword>
<organism evidence="12">
    <name type="scientific">Pinguiococcus pyrenoidosus</name>
    <dbReference type="NCBI Taxonomy" id="172671"/>
    <lineage>
        <taxon>Eukaryota</taxon>
        <taxon>Sar</taxon>
        <taxon>Stramenopiles</taxon>
        <taxon>Ochrophyta</taxon>
        <taxon>Pinguiophyceae</taxon>
        <taxon>Pinguiochrysidales</taxon>
        <taxon>Pinguiochrysidaceae</taxon>
        <taxon>Pinguiococcus</taxon>
    </lineage>
</organism>
<feature type="domain" description="Longin" evidence="10">
    <location>
        <begin position="7"/>
        <end position="103"/>
    </location>
</feature>
<evidence type="ECO:0000256" key="3">
    <source>
        <dbReference type="ARBA" id="ARBA00022475"/>
    </source>
</evidence>
<dbReference type="InterPro" id="IPR011012">
    <property type="entry name" value="Longin-like_dom_sf"/>
</dbReference>
<dbReference type="PROSITE" id="PS50859">
    <property type="entry name" value="LONGIN"/>
    <property type="match status" value="1"/>
</dbReference>
<reference evidence="12" key="1">
    <citation type="submission" date="2021-01" db="EMBL/GenBank/DDBJ databases">
        <authorList>
            <person name="Corre E."/>
            <person name="Pelletier E."/>
            <person name="Niang G."/>
            <person name="Scheremetjew M."/>
            <person name="Finn R."/>
            <person name="Kale V."/>
            <person name="Holt S."/>
            <person name="Cochrane G."/>
            <person name="Meng A."/>
            <person name="Brown T."/>
            <person name="Cohen L."/>
        </authorList>
    </citation>
    <scope>NUCLEOTIDE SEQUENCE</scope>
    <source>
        <strain evidence="12">CCMP2078</strain>
    </source>
</reference>
<evidence type="ECO:0000256" key="9">
    <source>
        <dbReference type="PROSITE-ProRule" id="PRU00290"/>
    </source>
</evidence>
<dbReference type="Gene3D" id="1.20.5.110">
    <property type="match status" value="1"/>
</dbReference>
<dbReference type="PANTHER" id="PTHR45806:SF1">
    <property type="entry name" value="SYNAPTOBREVIN HOMOLOG YKT6"/>
    <property type="match status" value="1"/>
</dbReference>
<keyword evidence="9" id="KW-0175">Coiled coil</keyword>
<dbReference type="GO" id="GO:0005794">
    <property type="term" value="C:Golgi apparatus"/>
    <property type="evidence" value="ECO:0007669"/>
    <property type="project" value="TreeGrafter"/>
</dbReference>
<dbReference type="EMBL" id="HBEA01012654">
    <property type="protein sequence ID" value="CAD8260138.1"/>
    <property type="molecule type" value="Transcribed_RNA"/>
</dbReference>
<dbReference type="InterPro" id="IPR010908">
    <property type="entry name" value="Longin_dom"/>
</dbReference>
<evidence type="ECO:0000256" key="6">
    <source>
        <dbReference type="ARBA" id="ARBA00023139"/>
    </source>
</evidence>
<name>A0A7R9UAI4_9STRA</name>
<comment type="subcellular location">
    <subcellularLocation>
        <location evidence="1">Cell membrane</location>
        <topology evidence="1">Lipid-anchor</topology>
        <orientation evidence="1">Cytoplasmic side</orientation>
    </subcellularLocation>
</comment>
<accession>A0A7R9UAI4</accession>
<dbReference type="SUPFAM" id="SSF64356">
    <property type="entry name" value="SNARE-like"/>
    <property type="match status" value="1"/>
</dbReference>
<dbReference type="CDD" id="cd15867">
    <property type="entry name" value="R-SNARE_YKT6"/>
    <property type="match status" value="1"/>
</dbReference>
<evidence type="ECO:0000313" key="12">
    <source>
        <dbReference type="EMBL" id="CAD8260138.1"/>
    </source>
</evidence>
<evidence type="ECO:0008006" key="13">
    <source>
        <dbReference type="Google" id="ProtNLM"/>
    </source>
</evidence>
<dbReference type="PROSITE" id="PS50892">
    <property type="entry name" value="V_SNARE"/>
    <property type="match status" value="1"/>
</dbReference>
<comment type="similarity">
    <text evidence="2">Belongs to the synaptobrevin family.</text>
</comment>
<proteinExistence type="inferred from homology"/>